<dbReference type="AlphaFoldDB" id="A0A846WVB0"/>
<keyword evidence="3" id="KW-1185">Reference proteome</keyword>
<accession>A0A846WVB0</accession>
<feature type="compositionally biased region" description="Basic residues" evidence="1">
    <location>
        <begin position="178"/>
        <end position="189"/>
    </location>
</feature>
<organism evidence="2 3">
    <name type="scientific">Tsukamurella spumae</name>
    <dbReference type="NCBI Taxonomy" id="44753"/>
    <lineage>
        <taxon>Bacteria</taxon>
        <taxon>Bacillati</taxon>
        <taxon>Actinomycetota</taxon>
        <taxon>Actinomycetes</taxon>
        <taxon>Mycobacteriales</taxon>
        <taxon>Tsukamurellaceae</taxon>
        <taxon>Tsukamurella</taxon>
    </lineage>
</organism>
<dbReference type="EMBL" id="JAAXOQ010000001">
    <property type="protein sequence ID" value="NKY16871.1"/>
    <property type="molecule type" value="Genomic_DNA"/>
</dbReference>
<evidence type="ECO:0000256" key="1">
    <source>
        <dbReference type="SAM" id="MobiDB-lite"/>
    </source>
</evidence>
<evidence type="ECO:0000313" key="2">
    <source>
        <dbReference type="EMBL" id="NKY16871.1"/>
    </source>
</evidence>
<sequence length="212" mass="22531">MDIWQTASPSEPVPTGWIGRWLDATGDDPVRAVNIGATVPALAVGAKASAAALSLAGIPKSSLAMSVKALGTPDHADTSTMATVRASYRAAQVVDGTFAGPAGAKDDGAAERTNQLARQLDLVARCILAGVPTRVYSVSLGGFDTHSAERDTQHRLLAEVDAALTDFHRRMQADPRGPRHRRHDVHRVRAQGARQCVGGHRSRHGRARVRAR</sequence>
<gene>
    <name evidence="2" type="ORF">HF999_00550</name>
</gene>
<evidence type="ECO:0000313" key="3">
    <source>
        <dbReference type="Proteomes" id="UP000582646"/>
    </source>
</evidence>
<comment type="caution">
    <text evidence="2">The sequence shown here is derived from an EMBL/GenBank/DDBJ whole genome shotgun (WGS) entry which is preliminary data.</text>
</comment>
<feature type="compositionally biased region" description="Basic residues" evidence="1">
    <location>
        <begin position="200"/>
        <end position="212"/>
    </location>
</feature>
<dbReference type="Proteomes" id="UP000582646">
    <property type="component" value="Unassembled WGS sequence"/>
</dbReference>
<proteinExistence type="predicted"/>
<reference evidence="2 3" key="1">
    <citation type="submission" date="2020-04" db="EMBL/GenBank/DDBJ databases">
        <title>MicrobeNet Type strains.</title>
        <authorList>
            <person name="Nicholson A.C."/>
        </authorList>
    </citation>
    <scope>NUCLEOTIDE SEQUENCE [LARGE SCALE GENOMIC DNA]</scope>
    <source>
        <strain evidence="2 3">DSM 44113</strain>
    </source>
</reference>
<name>A0A846WVB0_9ACTN</name>
<protein>
    <submittedName>
        <fullName evidence="2">DUF1501 domain-containing protein</fullName>
    </submittedName>
</protein>
<feature type="region of interest" description="Disordered" evidence="1">
    <location>
        <begin position="173"/>
        <end position="212"/>
    </location>
</feature>